<evidence type="ECO:0000256" key="1">
    <source>
        <dbReference type="ARBA" id="ARBA00022729"/>
    </source>
</evidence>
<keyword evidence="1" id="KW-0732">Signal</keyword>
<dbReference type="EMBL" id="CP092332">
    <property type="protein sequence ID" value="WGK94753.1"/>
    <property type="molecule type" value="Genomic_DNA"/>
</dbReference>
<reference evidence="3 4" key="2">
    <citation type="submission" date="2023-06" db="EMBL/GenBank/DDBJ databases">
        <title>Complete Genome Sequence of Flavobacterium keumense K3R-10.</title>
        <authorList>
            <person name="Jeong H."/>
            <person name="Jhang S.Y."/>
            <person name="Kim J.N."/>
        </authorList>
    </citation>
    <scope>NUCLEOTIDE SEQUENCE [LARGE SCALE GENOMIC DNA]</scope>
    <source>
        <strain evidence="3 4">K3R-10</strain>
    </source>
</reference>
<accession>A0ABY8N6F5</accession>
<gene>
    <name evidence="3" type="ORF">MG292_00570</name>
</gene>
<organism evidence="3 4">
    <name type="scientific">Flavobacterium keumense</name>
    <dbReference type="NCBI Taxonomy" id="1306518"/>
    <lineage>
        <taxon>Bacteria</taxon>
        <taxon>Pseudomonadati</taxon>
        <taxon>Bacteroidota</taxon>
        <taxon>Flavobacteriia</taxon>
        <taxon>Flavobacteriales</taxon>
        <taxon>Flavobacteriaceae</taxon>
        <taxon>Flavobacterium</taxon>
    </lineage>
</organism>
<protein>
    <submittedName>
        <fullName evidence="3">T9SS type A sorting domain-containing protein</fullName>
    </submittedName>
</protein>
<evidence type="ECO:0000313" key="3">
    <source>
        <dbReference type="EMBL" id="WGK94753.1"/>
    </source>
</evidence>
<dbReference type="RefSeq" id="WP_264532532.1">
    <property type="nucleotide sequence ID" value="NZ_CP092332.1"/>
</dbReference>
<evidence type="ECO:0000259" key="2">
    <source>
        <dbReference type="Pfam" id="PF18962"/>
    </source>
</evidence>
<keyword evidence="4" id="KW-1185">Reference proteome</keyword>
<name>A0ABY8N6F5_9FLAO</name>
<reference evidence="3 4" key="1">
    <citation type="submission" date="2022-02" db="EMBL/GenBank/DDBJ databases">
        <authorList>
            <person name="Cha I.-T."/>
            <person name="Lee K.-E."/>
            <person name="Park S.-J."/>
        </authorList>
    </citation>
    <scope>NUCLEOTIDE SEQUENCE [LARGE SCALE GENOMIC DNA]</scope>
    <source>
        <strain evidence="3 4">K3R-10</strain>
    </source>
</reference>
<dbReference type="Pfam" id="PF18962">
    <property type="entry name" value="Por_Secre_tail"/>
    <property type="match status" value="1"/>
</dbReference>
<dbReference type="Proteomes" id="UP001232117">
    <property type="component" value="Chromosome"/>
</dbReference>
<evidence type="ECO:0000313" key="4">
    <source>
        <dbReference type="Proteomes" id="UP001232117"/>
    </source>
</evidence>
<dbReference type="InterPro" id="IPR026444">
    <property type="entry name" value="Secre_tail"/>
</dbReference>
<feature type="domain" description="Secretion system C-terminal sorting" evidence="2">
    <location>
        <begin position="87"/>
        <end position="160"/>
    </location>
</feature>
<sequence length="163" mass="18500">MCRIIMFLFYIASHSQVLHHQVISSLGSSMQTSNGTYVSQTIGQFGVFASHTSSNYYVQQGFQQSLNWNNSKVLTLPNSLDNSITIMYPNPVETILNFEFTKYFNEVITLEIFDISGRVIYKGDKKIIGKLMSLDLSQILVSGKYIIKLSSSNFNYTNKLLKL</sequence>
<dbReference type="NCBIfam" id="TIGR04183">
    <property type="entry name" value="Por_Secre_tail"/>
    <property type="match status" value="1"/>
</dbReference>
<proteinExistence type="predicted"/>